<dbReference type="AlphaFoldDB" id="A0A9N9HCZ2"/>
<comment type="caution">
    <text evidence="1">The sequence shown here is derived from an EMBL/GenBank/DDBJ whole genome shotgun (WGS) entry which is preliminary data.</text>
</comment>
<evidence type="ECO:0000313" key="2">
    <source>
        <dbReference type="Proteomes" id="UP000789759"/>
    </source>
</evidence>
<evidence type="ECO:0000313" key="1">
    <source>
        <dbReference type="EMBL" id="CAG8666063.1"/>
    </source>
</evidence>
<protein>
    <submittedName>
        <fullName evidence="1">10893_t:CDS:1</fullName>
    </submittedName>
</protein>
<name>A0A9N9HCZ2_9GLOM</name>
<organism evidence="1 2">
    <name type="scientific">Cetraspora pellucida</name>
    <dbReference type="NCBI Taxonomy" id="1433469"/>
    <lineage>
        <taxon>Eukaryota</taxon>
        <taxon>Fungi</taxon>
        <taxon>Fungi incertae sedis</taxon>
        <taxon>Mucoromycota</taxon>
        <taxon>Glomeromycotina</taxon>
        <taxon>Glomeromycetes</taxon>
        <taxon>Diversisporales</taxon>
        <taxon>Gigasporaceae</taxon>
        <taxon>Cetraspora</taxon>
    </lineage>
</organism>
<reference evidence="1" key="1">
    <citation type="submission" date="2021-06" db="EMBL/GenBank/DDBJ databases">
        <authorList>
            <person name="Kallberg Y."/>
            <person name="Tangrot J."/>
            <person name="Rosling A."/>
        </authorList>
    </citation>
    <scope>NUCLEOTIDE SEQUENCE</scope>
    <source>
        <strain evidence="1">FL966</strain>
    </source>
</reference>
<dbReference type="EMBL" id="CAJVQA010008061">
    <property type="protein sequence ID" value="CAG8666063.1"/>
    <property type="molecule type" value="Genomic_DNA"/>
</dbReference>
<keyword evidence="2" id="KW-1185">Reference proteome</keyword>
<accession>A0A9N9HCZ2</accession>
<sequence>MSLEIKLKQNVYELHLTLEQSMKVEAFLNEKKAIFVHNANNLDQTNMLVHKIDTRISIKILTRLLIFWYI</sequence>
<proteinExistence type="predicted"/>
<dbReference type="Proteomes" id="UP000789759">
    <property type="component" value="Unassembled WGS sequence"/>
</dbReference>
<gene>
    <name evidence="1" type="ORF">CPELLU_LOCUS10032</name>
</gene>